<dbReference type="NCBIfam" id="TIGR02543">
    <property type="entry name" value="List_Bact_rpt"/>
    <property type="match status" value="1"/>
</dbReference>
<organism evidence="2 3">
    <name type="scientific">Parasphaerochaeta coccoides (strain ATCC BAA-1237 / DSM 17374 / SPN1)</name>
    <name type="common">Sphaerochaeta coccoides</name>
    <dbReference type="NCBI Taxonomy" id="760011"/>
    <lineage>
        <taxon>Bacteria</taxon>
        <taxon>Pseudomonadati</taxon>
        <taxon>Spirochaetota</taxon>
        <taxon>Spirochaetia</taxon>
        <taxon>Spirochaetales</taxon>
        <taxon>Sphaerochaetaceae</taxon>
        <taxon>Parasphaerochaeta</taxon>
    </lineage>
</organism>
<dbReference type="EMBL" id="CP002659">
    <property type="protein sequence ID" value="AEC01662.1"/>
    <property type="molecule type" value="Genomic_DNA"/>
</dbReference>
<comment type="subcellular location">
    <subcellularLocation>
        <location evidence="1">Cell envelope</location>
    </subcellularLocation>
</comment>
<evidence type="ECO:0000256" key="1">
    <source>
        <dbReference type="ARBA" id="ARBA00004196"/>
    </source>
</evidence>
<dbReference type="HOGENOM" id="CLU_304403_0_0_12"/>
<dbReference type="Gene3D" id="2.60.40.2620">
    <property type="entry name" value="Fimbrillin-like"/>
    <property type="match status" value="1"/>
</dbReference>
<dbReference type="Pfam" id="PF09479">
    <property type="entry name" value="Flg_new"/>
    <property type="match status" value="7"/>
</dbReference>
<dbReference type="GO" id="GO:0030313">
    <property type="term" value="C:cell envelope"/>
    <property type="evidence" value="ECO:0007669"/>
    <property type="project" value="UniProtKB-SubCell"/>
</dbReference>
<dbReference type="CDD" id="cd13121">
    <property type="entry name" value="BF2867_like_C"/>
    <property type="match status" value="1"/>
</dbReference>
<dbReference type="Gene3D" id="2.60.40.2630">
    <property type="match status" value="1"/>
</dbReference>
<dbReference type="InterPro" id="IPR025049">
    <property type="entry name" value="Mfa-like_1"/>
</dbReference>
<evidence type="ECO:0000313" key="3">
    <source>
        <dbReference type="Proteomes" id="UP000007939"/>
    </source>
</evidence>
<dbReference type="Gene3D" id="2.60.40.4270">
    <property type="entry name" value="Listeria-Bacteroides repeat domain"/>
    <property type="match status" value="7"/>
</dbReference>
<dbReference type="STRING" id="760011.Spico_0434"/>
<reference evidence="2 3" key="2">
    <citation type="journal article" date="2012" name="Stand. Genomic Sci.">
        <title>Complete genome sequence of the termite hindgut bacterium Spirochaeta coccoides type strain (SPN1(T)), reclassification in the genus Sphaerochaeta as Sphaerochaeta coccoides comb. nov. and emendations of the family Spirochaetaceae and the genus Sphaerochaeta.</title>
        <authorList>
            <person name="Abt B."/>
            <person name="Han C."/>
            <person name="Scheuner C."/>
            <person name="Lu M."/>
            <person name="Lapidus A."/>
            <person name="Nolan M."/>
            <person name="Lucas S."/>
            <person name="Hammon N."/>
            <person name="Deshpande S."/>
            <person name="Cheng J.F."/>
            <person name="Tapia R."/>
            <person name="Goodwin L.A."/>
            <person name="Pitluck S."/>
            <person name="Liolios K."/>
            <person name="Pagani I."/>
            <person name="Ivanova N."/>
            <person name="Mavromatis K."/>
            <person name="Mikhailova N."/>
            <person name="Huntemann M."/>
            <person name="Pati A."/>
            <person name="Chen A."/>
            <person name="Palaniappan K."/>
            <person name="Land M."/>
            <person name="Hauser L."/>
            <person name="Brambilla E.M."/>
            <person name="Rohde M."/>
            <person name="Spring S."/>
            <person name="Gronow S."/>
            <person name="Goker M."/>
            <person name="Woyke T."/>
            <person name="Bristow J."/>
            <person name="Eisen J.A."/>
            <person name="Markowitz V."/>
            <person name="Hugenholtz P."/>
            <person name="Kyrpides N.C."/>
            <person name="Klenk H.P."/>
            <person name="Detter J.C."/>
        </authorList>
    </citation>
    <scope>NUCLEOTIDE SEQUENCE [LARGE SCALE GENOMIC DNA]</scope>
    <source>
        <strain evidence="3">ATCC BAA-1237 / DSM 17374 / SPN1</strain>
    </source>
</reference>
<sequence length="976" mass="103908">MSKSSRPGFVVLTTILMLLVALISCDSKLNVSHTNEVRFTSEIGRKATADSEWQADDEVGIYMVAHDALAASAATGRANQAYTADTAFQTSGFTPATAGDTLKWDDISNPAITHFDFIAYYPYDENISDPTTVAIDINRSSSEQMTGTADFLWGHADNVQNNTSTVHLKLDHMLSRLIVNISPSTTVDADAITGGVLSAMVEGTSTQGTFNLDTGALSVTSSVEGIIMKNISHTLSQAEQDAGKRRFEAVLIPVVHSDVLLDALKLEFTLGSDTYTWAANSVATSDQGKIHFDKGKQHVYNMTLNTDAHEVALAEILIGIVDWDTGSGVNAAATKAYLLTFEGNGATGGNAPGRMYVHEGDVITLPSPGTLEWSGHSFGGWDTLPTGTGTQYAIGNSFIMPAHDVMLHAIWLQNQYTVSFNGNGSTGGSVPTSITDYVETTVTLPGHGTLEKSGHSFGGWNTELAGNGDSYAAGSSFEIPSQDVTLYAQWEKNEYTVSFHANGATGIAPTSITDYVETTVTLPGHGTLEKSGYSFGGWNTELAGNGDSYAAGSSFEIPSQNVTLYAQWEKNQYTVSFNGNGSTGGSVPTSITDYVETTVTLPGHGTLEKSGYSFGGWNTELAGNGDSYAAGSSFEIPSQDVTLYAQWEKNQYTVSFNGNGSTGGSAPTSITDYVETAVTLPDCGTLEKSGYSFGGWNTDLAGNGDSYAAGSSFEIPSQNVTLYAQWEKNQYTVSFNGNGSTGGSAPTSITDYVETAVTLPGHGTLEKSGYSFGGWNTELAGNGDSYAAGSSFEIPSQNVTLYAQWEKNEYTITFDGNGHTGGTVPEPIIVNRGDEANVQGQGSLVKTNHVFAGWSTDPFGAGDSFWDSYFIPSDDMLLYAVWIRQYTVTFDGNGHTGGTVPAPITAFEGDEITVPGQGSLLRWEEGRDEGDPSGYRPFKGWINSYDGLLYGTGESDDEFFLMPPSDVILTADWVDF</sequence>
<dbReference type="CDD" id="cd13120">
    <property type="entry name" value="BF2867_like_N"/>
    <property type="match status" value="1"/>
</dbReference>
<accession>F4GIF4</accession>
<protein>
    <submittedName>
        <fullName evidence="2">Cell wall/surface repeat protein</fullName>
    </submittedName>
</protein>
<dbReference type="OrthoDB" id="363253at2"/>
<dbReference type="Pfam" id="PF13149">
    <property type="entry name" value="Mfa_like_1"/>
    <property type="match status" value="1"/>
</dbReference>
<keyword evidence="3" id="KW-1185">Reference proteome</keyword>
<dbReference type="eggNOG" id="COG4886">
    <property type="taxonomic scope" value="Bacteria"/>
</dbReference>
<reference evidence="3" key="1">
    <citation type="submission" date="2011-04" db="EMBL/GenBank/DDBJ databases">
        <title>The complete genome of Spirochaeta coccoides DSM 17374.</title>
        <authorList>
            <person name="Lucas S."/>
            <person name="Copeland A."/>
            <person name="Lapidus A."/>
            <person name="Bruce D."/>
            <person name="Goodwin L."/>
            <person name="Pitluck S."/>
            <person name="Peters L."/>
            <person name="Kyrpides N."/>
            <person name="Mavromatis K."/>
            <person name="Pagani I."/>
            <person name="Ivanova N."/>
            <person name="Ovchinnikova G."/>
            <person name="Lu M."/>
            <person name="Detter J.C."/>
            <person name="Tapia R."/>
            <person name="Han C."/>
            <person name="Land M."/>
            <person name="Hauser L."/>
            <person name="Markowitz V."/>
            <person name="Cheng J.-F."/>
            <person name="Hugenholtz P."/>
            <person name="Woyke T."/>
            <person name="Wu D."/>
            <person name="Spring S."/>
            <person name="Schroeder M."/>
            <person name="Brambilla E."/>
            <person name="Klenk H.-P."/>
            <person name="Eisen J.A."/>
        </authorList>
    </citation>
    <scope>NUCLEOTIDE SEQUENCE [LARGE SCALE GENOMIC DNA]</scope>
    <source>
        <strain evidence="3">ATCC BAA-1237 / DSM 17374 / SPN1</strain>
    </source>
</reference>
<dbReference type="PROSITE" id="PS51257">
    <property type="entry name" value="PROKAR_LIPOPROTEIN"/>
    <property type="match status" value="1"/>
</dbReference>
<proteinExistence type="predicted"/>
<dbReference type="AlphaFoldDB" id="F4GIF4"/>
<dbReference type="Proteomes" id="UP000007939">
    <property type="component" value="Chromosome"/>
</dbReference>
<evidence type="ECO:0000313" key="2">
    <source>
        <dbReference type="EMBL" id="AEC01662.1"/>
    </source>
</evidence>
<dbReference type="InterPro" id="IPR042229">
    <property type="entry name" value="Listeria/Bacterioides_rpt_sf"/>
</dbReference>
<dbReference type="InterPro" id="IPR013378">
    <property type="entry name" value="InlB-like_B-rpt"/>
</dbReference>
<gene>
    <name evidence="2" type="ordered locus">Spico_0434</name>
</gene>
<name>F4GIF4_PARC1</name>
<dbReference type="KEGG" id="scc:Spico_0434"/>
<dbReference type="InterPro" id="IPR042278">
    <property type="entry name" value="Mfa-like_1_N"/>
</dbReference>